<dbReference type="InterPro" id="IPR013087">
    <property type="entry name" value="Znf_C2H2_type"/>
</dbReference>
<keyword evidence="3 5" id="KW-0863">Zinc-finger</keyword>
<dbReference type="GO" id="GO:0008270">
    <property type="term" value="F:zinc ion binding"/>
    <property type="evidence" value="ECO:0007669"/>
    <property type="project" value="UniProtKB-KW"/>
</dbReference>
<dbReference type="PANTHER" id="PTHR24379">
    <property type="entry name" value="KRAB AND ZINC FINGER DOMAIN-CONTAINING"/>
    <property type="match status" value="1"/>
</dbReference>
<evidence type="ECO:0000313" key="8">
    <source>
        <dbReference type="EMBL" id="KAL1123999.1"/>
    </source>
</evidence>
<dbReference type="SMART" id="SM00355">
    <property type="entry name" value="ZnF_C2H2"/>
    <property type="match status" value="9"/>
</dbReference>
<feature type="region of interest" description="Disordered" evidence="6">
    <location>
        <begin position="267"/>
        <end position="293"/>
    </location>
</feature>
<dbReference type="Proteomes" id="UP001558652">
    <property type="component" value="Unassembled WGS sequence"/>
</dbReference>
<feature type="region of interest" description="Disordered" evidence="6">
    <location>
        <begin position="308"/>
        <end position="331"/>
    </location>
</feature>
<evidence type="ECO:0000256" key="3">
    <source>
        <dbReference type="ARBA" id="ARBA00022771"/>
    </source>
</evidence>
<evidence type="ECO:0000256" key="4">
    <source>
        <dbReference type="ARBA" id="ARBA00022833"/>
    </source>
</evidence>
<comment type="caution">
    <text evidence="8">The sequence shown here is derived from an EMBL/GenBank/DDBJ whole genome shotgun (WGS) entry which is preliminary data.</text>
</comment>
<evidence type="ECO:0000259" key="7">
    <source>
        <dbReference type="PROSITE" id="PS50157"/>
    </source>
</evidence>
<keyword evidence="1" id="KW-0479">Metal-binding</keyword>
<keyword evidence="4" id="KW-0862">Zinc</keyword>
<evidence type="ECO:0000256" key="6">
    <source>
        <dbReference type="SAM" id="MobiDB-lite"/>
    </source>
</evidence>
<evidence type="ECO:0000313" key="9">
    <source>
        <dbReference type="Proteomes" id="UP001558652"/>
    </source>
</evidence>
<reference evidence="8 9" key="1">
    <citation type="submission" date="2024-07" db="EMBL/GenBank/DDBJ databases">
        <title>Chromosome-level genome assembly of the water stick insect Ranatra chinensis (Heteroptera: Nepidae).</title>
        <authorList>
            <person name="Liu X."/>
        </authorList>
    </citation>
    <scope>NUCLEOTIDE SEQUENCE [LARGE SCALE GENOMIC DNA]</scope>
    <source>
        <strain evidence="8">Cailab_2021Rc</strain>
        <tissue evidence="8">Muscle</tissue>
    </source>
</reference>
<gene>
    <name evidence="8" type="ORF">AAG570_001769</name>
</gene>
<dbReference type="AlphaFoldDB" id="A0ABD0YAC4"/>
<name>A0ABD0YAC4_9HEMI</name>
<dbReference type="Pfam" id="PF00096">
    <property type="entry name" value="zf-C2H2"/>
    <property type="match status" value="2"/>
</dbReference>
<dbReference type="PROSITE" id="PS00028">
    <property type="entry name" value="ZINC_FINGER_C2H2_1"/>
    <property type="match status" value="4"/>
</dbReference>
<feature type="compositionally biased region" description="Polar residues" evidence="6">
    <location>
        <begin position="313"/>
        <end position="331"/>
    </location>
</feature>
<dbReference type="PANTHER" id="PTHR24379:SF121">
    <property type="entry name" value="C2H2-TYPE DOMAIN-CONTAINING PROTEIN"/>
    <property type="match status" value="1"/>
</dbReference>
<organism evidence="8 9">
    <name type="scientific">Ranatra chinensis</name>
    <dbReference type="NCBI Taxonomy" id="642074"/>
    <lineage>
        <taxon>Eukaryota</taxon>
        <taxon>Metazoa</taxon>
        <taxon>Ecdysozoa</taxon>
        <taxon>Arthropoda</taxon>
        <taxon>Hexapoda</taxon>
        <taxon>Insecta</taxon>
        <taxon>Pterygota</taxon>
        <taxon>Neoptera</taxon>
        <taxon>Paraneoptera</taxon>
        <taxon>Hemiptera</taxon>
        <taxon>Heteroptera</taxon>
        <taxon>Panheteroptera</taxon>
        <taxon>Nepomorpha</taxon>
        <taxon>Nepidae</taxon>
        <taxon>Ranatrinae</taxon>
        <taxon>Ranatra</taxon>
    </lineage>
</organism>
<feature type="domain" description="C2H2-type" evidence="7">
    <location>
        <begin position="198"/>
        <end position="226"/>
    </location>
</feature>
<dbReference type="PROSITE" id="PS50157">
    <property type="entry name" value="ZINC_FINGER_C2H2_2"/>
    <property type="match status" value="5"/>
</dbReference>
<accession>A0ABD0YAC4</accession>
<dbReference type="Gene3D" id="3.30.160.60">
    <property type="entry name" value="Classic Zinc Finger"/>
    <property type="match status" value="4"/>
</dbReference>
<dbReference type="SUPFAM" id="SSF57667">
    <property type="entry name" value="beta-beta-alpha zinc fingers"/>
    <property type="match status" value="3"/>
</dbReference>
<protein>
    <recommendedName>
        <fullName evidence="7">C2H2-type domain-containing protein</fullName>
    </recommendedName>
</protein>
<evidence type="ECO:0000256" key="5">
    <source>
        <dbReference type="PROSITE-ProRule" id="PRU00042"/>
    </source>
</evidence>
<dbReference type="EMBL" id="JBFDAA010000011">
    <property type="protein sequence ID" value="KAL1123999.1"/>
    <property type="molecule type" value="Genomic_DNA"/>
</dbReference>
<sequence length="574" mass="64941">MEYSCKRCNVSFTDVKKLHQHEQIYHTRKFACLHCNFVSYKLIYMLKHLTESNHTGRVCSICLFESDDSAGMKRHLDDHRHNLPFMCSICSERFKTRTDWSRHSSAHTTDTSYVCKICDMSFKRNSYLHNHVLTHHSEPKHLCELCGYTTPFKSFLTRHKLKHSTKSIACPVENCEFTTAREANLRSHMKTHSAEKAFKCHICNVKFTQDKNLRRHMHLAHNPKATAFQCPGCCYVNSRIDKVKKHIADAHPSETTVMNQFQEKYEAAKRRPPSLLPKYSRSNQNAKERKKATFQPLAQEINSQMGDPLRTDIMQNPTDSTRTNSSKTGGSSMVKQTVLMSEATGEIAIMSIQEGQPIPVASLTSTSLLTIGNFREGTGSVTLNETTGVLTLNNINSESTGAVFLNESTGELSYINLNQESRQVEERPDKIQTDMSYDVEFSTLLNEETGEISTVQEQSDRVNNLCEDDMFDSFDIDAFNEDSFDCFDEFDGYLFDSFNPSGGGGGENEPTIENFLNEFTGELLKESSPLDNNTIVSGQSGKDIWDPVCSLEPSLGLGDMFSETKLNEFTGEFV</sequence>
<proteinExistence type="predicted"/>
<feature type="domain" description="C2H2-type" evidence="7">
    <location>
        <begin position="168"/>
        <end position="197"/>
    </location>
</feature>
<feature type="domain" description="C2H2-type" evidence="7">
    <location>
        <begin position="113"/>
        <end position="140"/>
    </location>
</feature>
<feature type="domain" description="C2H2-type" evidence="7">
    <location>
        <begin position="3"/>
        <end position="31"/>
    </location>
</feature>
<dbReference type="InterPro" id="IPR036236">
    <property type="entry name" value="Znf_C2H2_sf"/>
</dbReference>
<keyword evidence="2" id="KW-0677">Repeat</keyword>
<evidence type="ECO:0000256" key="1">
    <source>
        <dbReference type="ARBA" id="ARBA00022723"/>
    </source>
</evidence>
<feature type="domain" description="C2H2-type" evidence="7">
    <location>
        <begin position="85"/>
        <end position="112"/>
    </location>
</feature>
<evidence type="ECO:0000256" key="2">
    <source>
        <dbReference type="ARBA" id="ARBA00022737"/>
    </source>
</evidence>
<keyword evidence="9" id="KW-1185">Reference proteome</keyword>